<keyword evidence="7" id="KW-1185">Reference proteome</keyword>
<evidence type="ECO:0000256" key="2">
    <source>
        <dbReference type="ARBA" id="ARBA00022448"/>
    </source>
</evidence>
<proteinExistence type="inferred from homology"/>
<accession>A0ABU5ZM72</accession>
<comment type="caution">
    <text evidence="6">The sequence shown here is derived from an EMBL/GenBank/DDBJ whole genome shotgun (WGS) entry which is preliminary data.</text>
</comment>
<keyword evidence="3 5" id="KW-0732">Signal</keyword>
<feature type="region of interest" description="Disordered" evidence="4">
    <location>
        <begin position="25"/>
        <end position="57"/>
    </location>
</feature>
<dbReference type="Proteomes" id="UP001310386">
    <property type="component" value="Unassembled WGS sequence"/>
</dbReference>
<feature type="compositionally biased region" description="Low complexity" evidence="4">
    <location>
        <begin position="32"/>
        <end position="55"/>
    </location>
</feature>
<gene>
    <name evidence="6" type="ORF">VF724_18410</name>
</gene>
<evidence type="ECO:0000256" key="4">
    <source>
        <dbReference type="SAM" id="MobiDB-lite"/>
    </source>
</evidence>
<dbReference type="InterPro" id="IPR038404">
    <property type="entry name" value="TRAP_DctP_sf"/>
</dbReference>
<dbReference type="Pfam" id="PF03480">
    <property type="entry name" value="DctP"/>
    <property type="match status" value="1"/>
</dbReference>
<evidence type="ECO:0000313" key="7">
    <source>
        <dbReference type="Proteomes" id="UP001310386"/>
    </source>
</evidence>
<feature type="signal peptide" evidence="5">
    <location>
        <begin position="1"/>
        <end position="21"/>
    </location>
</feature>
<dbReference type="InterPro" id="IPR004682">
    <property type="entry name" value="TRAP_DctP"/>
</dbReference>
<evidence type="ECO:0000256" key="5">
    <source>
        <dbReference type="SAM" id="SignalP"/>
    </source>
</evidence>
<keyword evidence="2" id="KW-0813">Transport</keyword>
<sequence length="363" mass="39714">MLKMKKISTLLLTSVLTLSLAACGSGGGSKDAAQPSAAPANSAAPTSAPASSNPQDDIQPITIKISHVVAENTPKQKGAVAMKDEIEKLSNGKIKVQVFPNSQLFGDKDEYQNLVANNVQFIIPDMAKLVGNDPGFNIPSMPFLFNSDKAAEGFWDGPKGQEIFKKLEKDGVLGMGFWPNGPKQITNNKRPIKAPEDLKGLKFRTQGGQVLEKVYATLGAGSVSIPFNELYTALQQGTVDGEENTFSNIESKKFDEVQKYTTVMGHTRVDYVLLTNTKFWNSLNDATKKIVEAGIKKGTEVARTEANALNEKAYQTLKDRKKTEIYVLSKDEIAKFRDALKPVYDEYTPIIGEDVIKDAMSRE</sequence>
<dbReference type="NCBIfam" id="TIGR00787">
    <property type="entry name" value="dctP"/>
    <property type="match status" value="1"/>
</dbReference>
<dbReference type="PANTHER" id="PTHR33376">
    <property type="match status" value="1"/>
</dbReference>
<feature type="chain" id="PRO_5046275769" evidence="5">
    <location>
        <begin position="22"/>
        <end position="363"/>
    </location>
</feature>
<evidence type="ECO:0000256" key="3">
    <source>
        <dbReference type="ARBA" id="ARBA00022729"/>
    </source>
</evidence>
<name>A0ABU5ZM72_9BACL</name>
<dbReference type="InterPro" id="IPR018389">
    <property type="entry name" value="DctP_fam"/>
</dbReference>
<dbReference type="PIRSF" id="PIRSF006470">
    <property type="entry name" value="DctB"/>
    <property type="match status" value="1"/>
</dbReference>
<dbReference type="RefSeq" id="WP_371755741.1">
    <property type="nucleotide sequence ID" value="NZ_JAYJLD010000042.1"/>
</dbReference>
<comment type="similarity">
    <text evidence="1">Belongs to the bacterial solute-binding protein 7 family.</text>
</comment>
<evidence type="ECO:0000256" key="1">
    <source>
        <dbReference type="ARBA" id="ARBA00009023"/>
    </source>
</evidence>
<dbReference type="PANTHER" id="PTHR33376:SF7">
    <property type="entry name" value="C4-DICARBOXYLATE-BINDING PROTEIN DCTB"/>
    <property type="match status" value="1"/>
</dbReference>
<dbReference type="EMBL" id="JAYJLD010000042">
    <property type="protein sequence ID" value="MEB3103613.1"/>
    <property type="molecule type" value="Genomic_DNA"/>
</dbReference>
<protein>
    <submittedName>
        <fullName evidence="6">DctP family TRAP transporter solute-binding subunit</fullName>
    </submittedName>
</protein>
<dbReference type="Gene3D" id="3.40.190.170">
    <property type="entry name" value="Bacterial extracellular solute-binding protein, family 7"/>
    <property type="match status" value="1"/>
</dbReference>
<organism evidence="6 7">
    <name type="scientific">Ferviditalea candida</name>
    <dbReference type="NCBI Taxonomy" id="3108399"/>
    <lineage>
        <taxon>Bacteria</taxon>
        <taxon>Bacillati</taxon>
        <taxon>Bacillota</taxon>
        <taxon>Bacilli</taxon>
        <taxon>Bacillales</taxon>
        <taxon>Paenibacillaceae</taxon>
        <taxon>Ferviditalea</taxon>
    </lineage>
</organism>
<reference evidence="6" key="1">
    <citation type="submission" date="2023-12" db="EMBL/GenBank/DDBJ databases">
        <title>Fervidustalea candida gen. nov., sp. nov., a novel member of the family Paenibacillaceae isolated from a geothermal area.</title>
        <authorList>
            <person name="Li W.-J."/>
            <person name="Jiao J.-Y."/>
            <person name="Chen Y."/>
        </authorList>
    </citation>
    <scope>NUCLEOTIDE SEQUENCE</scope>
    <source>
        <strain evidence="6">SYSU GA230002</strain>
    </source>
</reference>
<dbReference type="PROSITE" id="PS51257">
    <property type="entry name" value="PROKAR_LIPOPROTEIN"/>
    <property type="match status" value="1"/>
</dbReference>
<dbReference type="NCBIfam" id="NF037995">
    <property type="entry name" value="TRAP_S1"/>
    <property type="match status" value="1"/>
</dbReference>
<evidence type="ECO:0000313" key="6">
    <source>
        <dbReference type="EMBL" id="MEB3103613.1"/>
    </source>
</evidence>